<sequence>MVSDETYELCLPLLQDASLEDEEKTDKLEEFLKKETTLVGRILENAVLDVLWRYRESSTNPSSPPPMRHTVLRRAASPAPWPIPRGSSGTPVSSSPRLGVSPLAPPGFVPQSFNRAISSTASPFTSPRPSPRLAFISPAIPHSPSLNAYEFPTDTSPTQDIYGDYGSDNVDWLVNDDGGSNTSSSAGGQSGLNAAAAEYISPQNTDMSPYDMLRSILGPSKSDEEIEAALAMHGYDLSATIMAFMEGQTGDSSNVAQVTDVKNAILIGKSMASNISRPITPAGQQKSGVVCRFWLSTGQCLRADCRFSHDLSNHICKYWVEGNCLAGETCIFSHDPSHFMNTLSVSSTPPLQNAHPSFQFQDFNAFPSLQPAQDQWPNSYSSINAFSNYQGASFTPPPPGFKGMQGYTSDGSSQRSRPSSRHQSRENMPSAPALDDTEAFPSLGAIAIKGGKKHHGKRGGHGHGHKENNLPSSLAEVVKMSPSPGPSMMRQDVKKMGRHGSSTSIRNGENSAAAQAISNPQHVPWLETGERANKAYLKARQDAIKHGGLRNKFLQSAAQAWNRNDARAAKALSLRGQSENDAMRKAHREAARELYEERNKGSSMFSELYVDLHGLHPEEAVEYLEKVLLENQKETRPVYAITGTGHHSKNGKDKVGKAIRNFLNEWRYAFREFSVPGDRNNVGGILGIDARSFDKSLARDGVSVLVTAPEPEKEPIDILGGHEIGQGKVRLLVRDPPKGPGGNR</sequence>
<feature type="region of interest" description="Disordered" evidence="6">
    <location>
        <begin position="77"/>
        <end position="96"/>
    </location>
</feature>
<dbReference type="SMART" id="SM01162">
    <property type="entry name" value="DUF1771"/>
    <property type="match status" value="1"/>
</dbReference>
<evidence type="ECO:0000313" key="10">
    <source>
        <dbReference type="Proteomes" id="UP000178129"/>
    </source>
</evidence>
<feature type="compositionally biased region" description="Polar residues" evidence="6">
    <location>
        <begin position="87"/>
        <end position="96"/>
    </location>
</feature>
<evidence type="ECO:0000256" key="6">
    <source>
        <dbReference type="SAM" id="MobiDB-lite"/>
    </source>
</evidence>
<feature type="domain" description="C3H1-type" evidence="7">
    <location>
        <begin position="315"/>
        <end position="337"/>
    </location>
</feature>
<evidence type="ECO:0000313" key="9">
    <source>
        <dbReference type="EMBL" id="CZT01530.1"/>
    </source>
</evidence>
<dbReference type="Gene3D" id="4.10.1000.10">
    <property type="entry name" value="Zinc finger, CCCH-type"/>
    <property type="match status" value="1"/>
</dbReference>
<dbReference type="GO" id="GO:0005634">
    <property type="term" value="C:nucleus"/>
    <property type="evidence" value="ECO:0007669"/>
    <property type="project" value="TreeGrafter"/>
</dbReference>
<name>A0A1E1KTW0_9HELO</name>
<evidence type="ECO:0000259" key="7">
    <source>
        <dbReference type="PROSITE" id="PS50103"/>
    </source>
</evidence>
<dbReference type="PROSITE" id="PS50828">
    <property type="entry name" value="SMR"/>
    <property type="match status" value="1"/>
</dbReference>
<keyword evidence="3 5" id="KW-0863">Zinc-finger</keyword>
<dbReference type="InterPro" id="IPR000571">
    <property type="entry name" value="Znf_CCCH"/>
</dbReference>
<dbReference type="PANTHER" id="PTHR13119:SF12">
    <property type="entry name" value="PROTEIN SUPPRESSOR OF SABLE"/>
    <property type="match status" value="1"/>
</dbReference>
<feature type="domain" description="C3H1-type" evidence="7">
    <location>
        <begin position="285"/>
        <end position="312"/>
    </location>
</feature>
<organism evidence="9 10">
    <name type="scientific">Rhynchosporium graminicola</name>
    <dbReference type="NCBI Taxonomy" id="2792576"/>
    <lineage>
        <taxon>Eukaryota</taxon>
        <taxon>Fungi</taxon>
        <taxon>Dikarya</taxon>
        <taxon>Ascomycota</taxon>
        <taxon>Pezizomycotina</taxon>
        <taxon>Leotiomycetes</taxon>
        <taxon>Helotiales</taxon>
        <taxon>Ploettnerulaceae</taxon>
        <taxon>Rhynchosporium</taxon>
    </lineage>
</organism>
<protein>
    <submittedName>
        <fullName evidence="9">Related to nuclear WD protein PRL1</fullName>
    </submittedName>
</protein>
<dbReference type="SMART" id="SM00356">
    <property type="entry name" value="ZnF_C3H1"/>
    <property type="match status" value="2"/>
</dbReference>
<feature type="region of interest" description="Disordered" evidence="6">
    <location>
        <begin position="498"/>
        <end position="524"/>
    </location>
</feature>
<dbReference type="InParanoid" id="A0A1E1KTW0"/>
<dbReference type="PROSITE" id="PS50103">
    <property type="entry name" value="ZF_C3H1"/>
    <property type="match status" value="2"/>
</dbReference>
<evidence type="ECO:0000256" key="3">
    <source>
        <dbReference type="ARBA" id="ARBA00022771"/>
    </source>
</evidence>
<keyword evidence="2" id="KW-0677">Repeat</keyword>
<feature type="region of interest" description="Disordered" evidence="6">
    <location>
        <begin position="450"/>
        <end position="469"/>
    </location>
</feature>
<dbReference type="Gene3D" id="3.30.1370.110">
    <property type="match status" value="1"/>
</dbReference>
<dbReference type="InterPro" id="IPR045124">
    <property type="entry name" value="Su(sable)-like"/>
</dbReference>
<feature type="zinc finger region" description="C3H1-type" evidence="5">
    <location>
        <begin position="285"/>
        <end position="312"/>
    </location>
</feature>
<feature type="zinc finger region" description="C3H1-type" evidence="5">
    <location>
        <begin position="315"/>
        <end position="337"/>
    </location>
</feature>
<dbReference type="STRING" id="914237.A0A1E1KTW0"/>
<feature type="region of interest" description="Disordered" evidence="6">
    <location>
        <begin position="394"/>
        <end position="439"/>
    </location>
</feature>
<feature type="compositionally biased region" description="Polar residues" evidence="6">
    <location>
        <begin position="500"/>
        <end position="521"/>
    </location>
</feature>
<accession>A0A1E1KTW0</accession>
<dbReference type="Pfam" id="PF01713">
    <property type="entry name" value="Smr"/>
    <property type="match status" value="1"/>
</dbReference>
<dbReference type="FunFam" id="3.30.1370.110:FF:000002">
    <property type="entry name" value="CCCH zinc finger and SMR domain protein"/>
    <property type="match status" value="1"/>
</dbReference>
<dbReference type="Pfam" id="PF14608">
    <property type="entry name" value="zf-CCCH_2"/>
    <property type="match status" value="2"/>
</dbReference>
<dbReference type="SUPFAM" id="SSF160443">
    <property type="entry name" value="SMR domain-like"/>
    <property type="match status" value="1"/>
</dbReference>
<reference evidence="10" key="1">
    <citation type="submission" date="2016-03" db="EMBL/GenBank/DDBJ databases">
        <authorList>
            <person name="Ploux O."/>
        </authorList>
    </citation>
    <scope>NUCLEOTIDE SEQUENCE [LARGE SCALE GENOMIC DNA]</scope>
    <source>
        <strain evidence="10">UK7</strain>
    </source>
</reference>
<comment type="caution">
    <text evidence="9">The sequence shown here is derived from an EMBL/GenBank/DDBJ whole genome shotgun (WGS) entry which is preliminary data.</text>
</comment>
<dbReference type="InterPro" id="IPR036855">
    <property type="entry name" value="Znf_CCCH_sf"/>
</dbReference>
<dbReference type="GO" id="GO:0045892">
    <property type="term" value="P:negative regulation of DNA-templated transcription"/>
    <property type="evidence" value="ECO:0007669"/>
    <property type="project" value="InterPro"/>
</dbReference>
<dbReference type="InterPro" id="IPR013899">
    <property type="entry name" value="DUF1771"/>
</dbReference>
<evidence type="ECO:0000259" key="8">
    <source>
        <dbReference type="PROSITE" id="PS50828"/>
    </source>
</evidence>
<dbReference type="EMBL" id="FJUW01000022">
    <property type="protein sequence ID" value="CZT01530.1"/>
    <property type="molecule type" value="Genomic_DNA"/>
</dbReference>
<dbReference type="InterPro" id="IPR002625">
    <property type="entry name" value="Smr_dom"/>
</dbReference>
<proteinExistence type="predicted"/>
<dbReference type="PANTHER" id="PTHR13119">
    <property type="entry name" value="ZINC FINGER CCCH DOMAIN-CONTAINING PROTEI"/>
    <property type="match status" value="1"/>
</dbReference>
<keyword evidence="1 5" id="KW-0479">Metal-binding</keyword>
<gene>
    <name evidence="9" type="ORF">RCO7_02118</name>
</gene>
<keyword evidence="4 5" id="KW-0862">Zinc</keyword>
<dbReference type="GO" id="GO:0008270">
    <property type="term" value="F:zinc ion binding"/>
    <property type="evidence" value="ECO:0007669"/>
    <property type="project" value="UniProtKB-KW"/>
</dbReference>
<feature type="compositionally biased region" description="Basic residues" evidence="6">
    <location>
        <begin position="450"/>
        <end position="464"/>
    </location>
</feature>
<evidence type="ECO:0000256" key="1">
    <source>
        <dbReference type="ARBA" id="ARBA00022723"/>
    </source>
</evidence>
<dbReference type="InterPro" id="IPR036063">
    <property type="entry name" value="Smr_dom_sf"/>
</dbReference>
<keyword evidence="10" id="KW-1185">Reference proteome</keyword>
<dbReference type="SMART" id="SM00463">
    <property type="entry name" value="SMR"/>
    <property type="match status" value="1"/>
</dbReference>
<dbReference type="SUPFAM" id="SSF90229">
    <property type="entry name" value="CCCH zinc finger"/>
    <property type="match status" value="1"/>
</dbReference>
<evidence type="ECO:0000256" key="5">
    <source>
        <dbReference type="PROSITE-ProRule" id="PRU00723"/>
    </source>
</evidence>
<feature type="domain" description="Smr" evidence="8">
    <location>
        <begin position="610"/>
        <end position="691"/>
    </location>
</feature>
<dbReference type="AlphaFoldDB" id="A0A1E1KTW0"/>
<dbReference type="Pfam" id="PF08590">
    <property type="entry name" value="DUF1771"/>
    <property type="match status" value="1"/>
</dbReference>
<evidence type="ECO:0000256" key="2">
    <source>
        <dbReference type="ARBA" id="ARBA00022737"/>
    </source>
</evidence>
<evidence type="ECO:0000256" key="4">
    <source>
        <dbReference type="ARBA" id="ARBA00022833"/>
    </source>
</evidence>
<dbReference type="GO" id="GO:0003723">
    <property type="term" value="F:RNA binding"/>
    <property type="evidence" value="ECO:0007669"/>
    <property type="project" value="InterPro"/>
</dbReference>
<dbReference type="Proteomes" id="UP000178129">
    <property type="component" value="Unassembled WGS sequence"/>
</dbReference>